<feature type="chain" id="PRO_5047031442" description="Lipoprotein" evidence="1">
    <location>
        <begin position="38"/>
        <end position="148"/>
    </location>
</feature>
<keyword evidence="3" id="KW-1185">Reference proteome</keyword>
<keyword evidence="1" id="KW-0732">Signal</keyword>
<comment type="caution">
    <text evidence="2">The sequence shown here is derived from an EMBL/GenBank/DDBJ whole genome shotgun (WGS) entry which is preliminary data.</text>
</comment>
<dbReference type="RefSeq" id="WP_392014505.1">
    <property type="nucleotide sequence ID" value="NZ_JBIBSS010000021.1"/>
</dbReference>
<protein>
    <recommendedName>
        <fullName evidence="4">Lipoprotein</fullName>
    </recommendedName>
</protein>
<dbReference type="EMBL" id="JBICZW010000023">
    <property type="protein sequence ID" value="MFG3192841.1"/>
    <property type="molecule type" value="Genomic_DNA"/>
</dbReference>
<evidence type="ECO:0000256" key="1">
    <source>
        <dbReference type="SAM" id="SignalP"/>
    </source>
</evidence>
<dbReference type="PROSITE" id="PS51257">
    <property type="entry name" value="PROKAR_LIPOPROTEIN"/>
    <property type="match status" value="1"/>
</dbReference>
<sequence length="148" mass="15254">MTAASRTRAGRTGRRLSGGLPHALLCALLVSGCGASAARVDGATDAGRRFAAALAAGDHRAACALLAPATREEIEDDGRIPCRTALREAGPPVAGQPRGTDVYGNEALVRMTGDTLFLSRFDEGWRVTAAGCEPQGGDEPYRCSVKGG</sequence>
<name>A0ABW7C390_9ACTN</name>
<feature type="signal peptide" evidence="1">
    <location>
        <begin position="1"/>
        <end position="37"/>
    </location>
</feature>
<dbReference type="Proteomes" id="UP001604282">
    <property type="component" value="Unassembled WGS sequence"/>
</dbReference>
<gene>
    <name evidence="2" type="ORF">ACGFYS_28320</name>
</gene>
<evidence type="ECO:0008006" key="4">
    <source>
        <dbReference type="Google" id="ProtNLM"/>
    </source>
</evidence>
<accession>A0ABW7C390</accession>
<proteinExistence type="predicted"/>
<reference evidence="2 3" key="1">
    <citation type="submission" date="2024-10" db="EMBL/GenBank/DDBJ databases">
        <title>The Natural Products Discovery Center: Release of the First 8490 Sequenced Strains for Exploring Actinobacteria Biosynthetic Diversity.</title>
        <authorList>
            <person name="Kalkreuter E."/>
            <person name="Kautsar S.A."/>
            <person name="Yang D."/>
            <person name="Bader C.D."/>
            <person name="Teijaro C.N."/>
            <person name="Fluegel L."/>
            <person name="Davis C.M."/>
            <person name="Simpson J.R."/>
            <person name="Lauterbach L."/>
            <person name="Steele A.D."/>
            <person name="Gui C."/>
            <person name="Meng S."/>
            <person name="Li G."/>
            <person name="Viehrig K."/>
            <person name="Ye F."/>
            <person name="Su P."/>
            <person name="Kiefer A.F."/>
            <person name="Nichols A."/>
            <person name="Cepeda A.J."/>
            <person name="Yan W."/>
            <person name="Fan B."/>
            <person name="Jiang Y."/>
            <person name="Adhikari A."/>
            <person name="Zheng C.-J."/>
            <person name="Schuster L."/>
            <person name="Cowan T.M."/>
            <person name="Smanski M.J."/>
            <person name="Chevrette M.G."/>
            <person name="De Carvalho L.P.S."/>
            <person name="Shen B."/>
        </authorList>
    </citation>
    <scope>NUCLEOTIDE SEQUENCE [LARGE SCALE GENOMIC DNA]</scope>
    <source>
        <strain evidence="2 3">NPDC048229</strain>
    </source>
</reference>
<organism evidence="2 3">
    <name type="scientific">Streptomyces omiyaensis</name>
    <dbReference type="NCBI Taxonomy" id="68247"/>
    <lineage>
        <taxon>Bacteria</taxon>
        <taxon>Bacillati</taxon>
        <taxon>Actinomycetota</taxon>
        <taxon>Actinomycetes</taxon>
        <taxon>Kitasatosporales</taxon>
        <taxon>Streptomycetaceae</taxon>
        <taxon>Streptomyces</taxon>
    </lineage>
</organism>
<evidence type="ECO:0000313" key="3">
    <source>
        <dbReference type="Proteomes" id="UP001604282"/>
    </source>
</evidence>
<evidence type="ECO:0000313" key="2">
    <source>
        <dbReference type="EMBL" id="MFG3192841.1"/>
    </source>
</evidence>